<feature type="disulfide bond" description="Redox-active" evidence="6">
    <location>
        <begin position="243"/>
        <end position="245"/>
    </location>
</feature>
<dbReference type="Gene3D" id="3.55.30.10">
    <property type="entry name" value="Hsp33 domain"/>
    <property type="match status" value="1"/>
</dbReference>
<evidence type="ECO:0000313" key="7">
    <source>
        <dbReference type="EMBL" id="OOC10294.1"/>
    </source>
</evidence>
<dbReference type="InterPro" id="IPR000397">
    <property type="entry name" value="Heat_shock_Hsp33"/>
</dbReference>
<dbReference type="RefSeq" id="WP_077244140.1">
    <property type="nucleotide sequence ID" value="NZ_MUZR01000018.1"/>
</dbReference>
<evidence type="ECO:0000256" key="3">
    <source>
        <dbReference type="ARBA" id="ARBA00023157"/>
    </source>
</evidence>
<protein>
    <recommendedName>
        <fullName evidence="6">33 kDa chaperonin</fullName>
    </recommendedName>
    <alternativeName>
        <fullName evidence="6">Heat shock protein 33 homolog</fullName>
        <shortName evidence="6">HSP33</shortName>
    </alternativeName>
</protein>
<keyword evidence="2 6" id="KW-0862">Zinc</keyword>
<evidence type="ECO:0000313" key="8">
    <source>
        <dbReference type="Proteomes" id="UP000189177"/>
    </source>
</evidence>
<dbReference type="PANTHER" id="PTHR30111:SF1">
    <property type="entry name" value="33 KDA CHAPERONIN"/>
    <property type="match status" value="1"/>
</dbReference>
<dbReference type="GO" id="GO:0044183">
    <property type="term" value="F:protein folding chaperone"/>
    <property type="evidence" value="ECO:0007669"/>
    <property type="project" value="TreeGrafter"/>
</dbReference>
<keyword evidence="1 6" id="KW-0963">Cytoplasm</keyword>
<evidence type="ECO:0000256" key="2">
    <source>
        <dbReference type="ARBA" id="ARBA00022833"/>
    </source>
</evidence>
<comment type="caution">
    <text evidence="7">The sequence shown here is derived from an EMBL/GenBank/DDBJ whole genome shotgun (WGS) entry which is preliminary data.</text>
</comment>
<dbReference type="SUPFAM" id="SSF64397">
    <property type="entry name" value="Hsp33 domain"/>
    <property type="match status" value="1"/>
</dbReference>
<evidence type="ECO:0000256" key="4">
    <source>
        <dbReference type="ARBA" id="ARBA00023186"/>
    </source>
</evidence>
<keyword evidence="3 6" id="KW-1015">Disulfide bond</keyword>
<proteinExistence type="inferred from homology"/>
<dbReference type="PIRSF" id="PIRSF005261">
    <property type="entry name" value="Heat_shock_Hsp33"/>
    <property type="match status" value="1"/>
</dbReference>
<name>A0A1V2ZYV9_9GAMM</name>
<dbReference type="EMBL" id="MUZR01000018">
    <property type="protein sequence ID" value="OOC10294.1"/>
    <property type="molecule type" value="Genomic_DNA"/>
</dbReference>
<dbReference type="GO" id="GO:0042026">
    <property type="term" value="P:protein refolding"/>
    <property type="evidence" value="ECO:0007669"/>
    <property type="project" value="TreeGrafter"/>
</dbReference>
<evidence type="ECO:0000256" key="1">
    <source>
        <dbReference type="ARBA" id="ARBA00022490"/>
    </source>
</evidence>
<dbReference type="Proteomes" id="UP000189177">
    <property type="component" value="Unassembled WGS sequence"/>
</dbReference>
<keyword evidence="8" id="KW-1185">Reference proteome</keyword>
<comment type="subcellular location">
    <subcellularLocation>
        <location evidence="6">Cytoplasm</location>
    </subcellularLocation>
</comment>
<sequence length="308" mass="33208">MSDAGMGAASAREADTLHRFMLENTGVRGEWVHLDQAWQAVLERHPYPPVVRDLLGQACAAVTLVAATLKFKGSLILQVTGSGPLHMLVAQADGQGHLRGVARYHETPPEDGTLEAILGEDARVMMTLDPGDGGERYQGVVELRGQTLAAALDGYFEQSEQLPTRVWLAADGQRAAGMLLQGLPDDSGQPLSRDSEDWNRATTLAATTTAAELLQLDAGSLLGRLFAEERVRLFDGSTVEFHCHCSRERVATTLQSLGVDEIRSILAEQGRIEVTCEFCNAQYVFDAVDAEALCRPGNAQPPGPDTSQ</sequence>
<evidence type="ECO:0000256" key="6">
    <source>
        <dbReference type="HAMAP-Rule" id="MF_00117"/>
    </source>
</evidence>
<dbReference type="CDD" id="cd00498">
    <property type="entry name" value="Hsp33"/>
    <property type="match status" value="1"/>
</dbReference>
<dbReference type="InterPro" id="IPR016154">
    <property type="entry name" value="Heat_shock_Hsp33_C"/>
</dbReference>
<dbReference type="InterPro" id="IPR023212">
    <property type="entry name" value="Hsp33_helix_hairpin_bin_dom_sf"/>
</dbReference>
<dbReference type="NCBIfam" id="NF001033">
    <property type="entry name" value="PRK00114.1"/>
    <property type="match status" value="1"/>
</dbReference>
<dbReference type="STRING" id="252474.B1A74_06555"/>
<dbReference type="SUPFAM" id="SSF118352">
    <property type="entry name" value="HSP33 redox switch-like"/>
    <property type="match status" value="1"/>
</dbReference>
<dbReference type="HAMAP" id="MF_00117">
    <property type="entry name" value="HslO"/>
    <property type="match status" value="1"/>
</dbReference>
<gene>
    <name evidence="6" type="primary">hslO</name>
    <name evidence="7" type="ORF">B1A74_06555</name>
</gene>
<dbReference type="Pfam" id="PF01430">
    <property type="entry name" value="HSP33"/>
    <property type="match status" value="1"/>
</dbReference>
<dbReference type="PANTHER" id="PTHR30111">
    <property type="entry name" value="33 KDA CHAPERONIN"/>
    <property type="match status" value="1"/>
</dbReference>
<dbReference type="Gene3D" id="3.90.1280.10">
    <property type="entry name" value="HSP33 redox switch-like"/>
    <property type="match status" value="1"/>
</dbReference>
<dbReference type="GO" id="GO:0051082">
    <property type="term" value="F:unfolded protein binding"/>
    <property type="evidence" value="ECO:0007669"/>
    <property type="project" value="UniProtKB-UniRule"/>
</dbReference>
<comment type="similarity">
    <text evidence="6">Belongs to the HSP33 family.</text>
</comment>
<dbReference type="AlphaFoldDB" id="A0A1V2ZYV9"/>
<reference evidence="7 8" key="1">
    <citation type="submission" date="2017-02" db="EMBL/GenBank/DDBJ databases">
        <title>Genomic diversity within the haloalkaliphilic genus Thioalkalivibrio.</title>
        <authorList>
            <person name="Ahn A.-C."/>
            <person name="Meier-Kolthoff J."/>
            <person name="Overmars L."/>
            <person name="Richter M."/>
            <person name="Woyke T."/>
            <person name="Sorokin D.Y."/>
            <person name="Muyzer G."/>
        </authorList>
    </citation>
    <scope>NUCLEOTIDE SEQUENCE [LARGE SCALE GENOMIC DNA]</scope>
    <source>
        <strain evidence="7 8">HL17</strain>
    </source>
</reference>
<dbReference type="GO" id="GO:0005737">
    <property type="term" value="C:cytoplasm"/>
    <property type="evidence" value="ECO:0007669"/>
    <property type="project" value="UniProtKB-SubCell"/>
</dbReference>
<comment type="PTM">
    <text evidence="6">Under oxidizing conditions two disulfide bonds are formed involving the reactive cysteines. Under reducing conditions zinc is bound to the reactive cysteines and the protein is inactive.</text>
</comment>
<dbReference type="OrthoDB" id="9793753at2"/>
<organism evidence="7 8">
    <name type="scientific">Thioalkalivibrio halophilus</name>
    <dbReference type="NCBI Taxonomy" id="252474"/>
    <lineage>
        <taxon>Bacteria</taxon>
        <taxon>Pseudomonadati</taxon>
        <taxon>Pseudomonadota</taxon>
        <taxon>Gammaproteobacteria</taxon>
        <taxon>Chromatiales</taxon>
        <taxon>Ectothiorhodospiraceae</taxon>
        <taxon>Thioalkalivibrio</taxon>
    </lineage>
</organism>
<comment type="function">
    <text evidence="6">Redox regulated molecular chaperone. Protects both thermally unfolding and oxidatively damaged proteins from irreversible aggregation. Plays an important role in the bacterial defense system toward oxidative stress.</text>
</comment>
<keyword evidence="4 6" id="KW-0143">Chaperone</keyword>
<dbReference type="Gene3D" id="1.10.287.480">
    <property type="entry name" value="helix hairpin bin"/>
    <property type="match status" value="1"/>
</dbReference>
<feature type="disulfide bond" description="Redox-active" evidence="6">
    <location>
        <begin position="276"/>
        <end position="279"/>
    </location>
</feature>
<keyword evidence="5 6" id="KW-0676">Redox-active center</keyword>
<dbReference type="InterPro" id="IPR016153">
    <property type="entry name" value="Heat_shock_Hsp33_N"/>
</dbReference>
<evidence type="ECO:0000256" key="5">
    <source>
        <dbReference type="ARBA" id="ARBA00023284"/>
    </source>
</evidence>
<accession>A0A1V2ZYV9</accession>